<evidence type="ECO:0000256" key="5">
    <source>
        <dbReference type="ARBA" id="ARBA00022692"/>
    </source>
</evidence>
<dbReference type="GO" id="GO:0005886">
    <property type="term" value="C:plasma membrane"/>
    <property type="evidence" value="ECO:0007669"/>
    <property type="project" value="UniProtKB-SubCell"/>
</dbReference>
<comment type="caution">
    <text evidence="10">The sequence shown here is derived from an EMBL/GenBank/DDBJ whole genome shotgun (WGS) entry which is preliminary data.</text>
</comment>
<dbReference type="PIRSF" id="PIRSF004925">
    <property type="entry name" value="HcaT"/>
    <property type="match status" value="1"/>
</dbReference>
<feature type="transmembrane region" description="Helical" evidence="8">
    <location>
        <begin position="159"/>
        <end position="178"/>
    </location>
</feature>
<feature type="transmembrane region" description="Helical" evidence="8">
    <location>
        <begin position="12"/>
        <end position="30"/>
    </location>
</feature>
<feature type="transmembrane region" description="Helical" evidence="8">
    <location>
        <begin position="354"/>
        <end position="374"/>
    </location>
</feature>
<evidence type="ECO:0000313" key="10">
    <source>
        <dbReference type="EMBL" id="OAN52752.1"/>
    </source>
</evidence>
<evidence type="ECO:0000256" key="2">
    <source>
        <dbReference type="ARBA" id="ARBA00022448"/>
    </source>
</evidence>
<feature type="transmembrane region" description="Helical" evidence="8">
    <location>
        <begin position="42"/>
        <end position="61"/>
    </location>
</feature>
<keyword evidence="2" id="KW-0813">Transport</keyword>
<sequence length="385" mass="40796">MSRSAAALRLAAFYAAIFAAVGIHIPFWPLWLKDRGLSPTEIGLLVAAGYMTRLVATPLVGHWVDHRGDRKRPLLILSIAAALTWLAFPWVHGFWAILVVTVVTIFPFTSLMPVGDALSLMVVQSQRLDYGRIRLWGSLAFIIAATTMGQVLADWPVSLLPWLMVAALALTAATCTTLPDARVPAHEAPAPLAPLMASGIFLLFLATAAFNQSAHTVYYAFATIHWKASGLSDPAIGILWSEGVVAEILLFAFSGWVVARLGPSGLLLAAALGGVARWSILGLTADPVWVAAAQLLHAATFGCGHLGAMHFISRAVPPSLAGRAQGVYAAIAVGLAPGLMTPLSGYLFELLGGASFLAMGGLSAISSLLAWRLLRSWRNGHAIPM</sequence>
<dbReference type="GO" id="GO:0030395">
    <property type="term" value="F:lactose binding"/>
    <property type="evidence" value="ECO:0007669"/>
    <property type="project" value="TreeGrafter"/>
</dbReference>
<keyword evidence="4" id="KW-0997">Cell inner membrane</keyword>
<feature type="transmembrane region" description="Helical" evidence="8">
    <location>
        <begin position="266"/>
        <end position="285"/>
    </location>
</feature>
<dbReference type="GO" id="GO:0015528">
    <property type="term" value="F:lactose:proton symporter activity"/>
    <property type="evidence" value="ECO:0007669"/>
    <property type="project" value="TreeGrafter"/>
</dbReference>
<organism evidence="10 11">
    <name type="scientific">Paramagnetospirillum marisnigri</name>
    <dbReference type="NCBI Taxonomy" id="1285242"/>
    <lineage>
        <taxon>Bacteria</taxon>
        <taxon>Pseudomonadati</taxon>
        <taxon>Pseudomonadota</taxon>
        <taxon>Alphaproteobacteria</taxon>
        <taxon>Rhodospirillales</taxon>
        <taxon>Magnetospirillaceae</taxon>
        <taxon>Paramagnetospirillum</taxon>
    </lineage>
</organism>
<evidence type="ECO:0000256" key="1">
    <source>
        <dbReference type="ARBA" id="ARBA00004429"/>
    </source>
</evidence>
<dbReference type="EMBL" id="LWQT01000043">
    <property type="protein sequence ID" value="OAN52752.1"/>
    <property type="molecule type" value="Genomic_DNA"/>
</dbReference>
<dbReference type="OrthoDB" id="9150135at2"/>
<keyword evidence="5 8" id="KW-0812">Transmembrane</keyword>
<keyword evidence="3" id="KW-1003">Cell membrane</keyword>
<gene>
    <name evidence="10" type="ORF">A6A04_15760</name>
</gene>
<dbReference type="NCBIfam" id="NF037955">
    <property type="entry name" value="mfs"/>
    <property type="match status" value="1"/>
</dbReference>
<feature type="transmembrane region" description="Helical" evidence="8">
    <location>
        <begin position="97"/>
        <end position="123"/>
    </location>
</feature>
<feature type="transmembrane region" description="Helical" evidence="8">
    <location>
        <begin position="238"/>
        <end position="259"/>
    </location>
</feature>
<feature type="transmembrane region" description="Helical" evidence="8">
    <location>
        <begin position="73"/>
        <end position="91"/>
    </location>
</feature>
<feature type="domain" description="Major facilitator superfamily associated" evidence="9">
    <location>
        <begin position="8"/>
        <end position="352"/>
    </location>
</feature>
<dbReference type="PANTHER" id="PTHR23522:SF10">
    <property type="entry name" value="3-PHENYLPROPIONIC ACID TRANSPORTER-RELATED"/>
    <property type="match status" value="1"/>
</dbReference>
<keyword evidence="11" id="KW-1185">Reference proteome</keyword>
<protein>
    <submittedName>
        <fullName evidence="10">MFS transporter permease</fullName>
    </submittedName>
</protein>
<comment type="subcellular location">
    <subcellularLocation>
        <location evidence="1">Cell inner membrane</location>
        <topology evidence="1">Multi-pass membrane protein</topology>
    </subcellularLocation>
</comment>
<keyword evidence="7 8" id="KW-0472">Membrane</keyword>
<accession>A0A178MSY1</accession>
<evidence type="ECO:0000256" key="6">
    <source>
        <dbReference type="ARBA" id="ARBA00022989"/>
    </source>
</evidence>
<dbReference type="Pfam" id="PF12832">
    <property type="entry name" value="MFS_1_like"/>
    <property type="match status" value="1"/>
</dbReference>
<evidence type="ECO:0000256" key="4">
    <source>
        <dbReference type="ARBA" id="ARBA00022519"/>
    </source>
</evidence>
<feature type="transmembrane region" description="Helical" evidence="8">
    <location>
        <begin position="135"/>
        <end position="153"/>
    </location>
</feature>
<dbReference type="PANTHER" id="PTHR23522">
    <property type="entry name" value="BLL5896 PROTEIN"/>
    <property type="match status" value="1"/>
</dbReference>
<evidence type="ECO:0000313" key="11">
    <source>
        <dbReference type="Proteomes" id="UP000078428"/>
    </source>
</evidence>
<keyword evidence="6 8" id="KW-1133">Transmembrane helix</keyword>
<evidence type="ECO:0000256" key="7">
    <source>
        <dbReference type="ARBA" id="ARBA00023136"/>
    </source>
</evidence>
<evidence type="ECO:0000256" key="8">
    <source>
        <dbReference type="SAM" id="Phobius"/>
    </source>
</evidence>
<dbReference type="Gene3D" id="1.20.1250.20">
    <property type="entry name" value="MFS general substrate transporter like domains"/>
    <property type="match status" value="2"/>
</dbReference>
<name>A0A178MSY1_9PROT</name>
<dbReference type="RefSeq" id="WP_068490821.1">
    <property type="nucleotide sequence ID" value="NZ_LWQT01000043.1"/>
</dbReference>
<evidence type="ECO:0000259" key="9">
    <source>
        <dbReference type="Pfam" id="PF12832"/>
    </source>
</evidence>
<feature type="transmembrane region" description="Helical" evidence="8">
    <location>
        <begin position="325"/>
        <end position="348"/>
    </location>
</feature>
<dbReference type="Proteomes" id="UP000078428">
    <property type="component" value="Unassembled WGS sequence"/>
</dbReference>
<reference evidence="10 11" key="1">
    <citation type="submission" date="2016-04" db="EMBL/GenBank/DDBJ databases">
        <title>Draft genome sequence of freshwater magnetotactic bacteria Magnetospirillum marisnigri SP-1 and Magnetospirillum moscoviense BB-1.</title>
        <authorList>
            <person name="Koziaeva V."/>
            <person name="Dziuba M.V."/>
            <person name="Ivanov T.M."/>
            <person name="Kuznetsov B."/>
            <person name="Grouzdev D.S."/>
        </authorList>
    </citation>
    <scope>NUCLEOTIDE SEQUENCE [LARGE SCALE GENOMIC DNA]</scope>
    <source>
        <strain evidence="10 11">SP-1</strain>
    </source>
</reference>
<evidence type="ECO:0000256" key="3">
    <source>
        <dbReference type="ARBA" id="ARBA00022475"/>
    </source>
</evidence>
<feature type="transmembrane region" description="Helical" evidence="8">
    <location>
        <begin position="291"/>
        <end position="313"/>
    </location>
</feature>
<dbReference type="SUPFAM" id="SSF103473">
    <property type="entry name" value="MFS general substrate transporter"/>
    <property type="match status" value="1"/>
</dbReference>
<dbReference type="AlphaFoldDB" id="A0A178MSY1"/>
<dbReference type="NCBIfam" id="NF008346">
    <property type="entry name" value="PRK11128.1"/>
    <property type="match status" value="1"/>
</dbReference>
<dbReference type="InterPro" id="IPR036259">
    <property type="entry name" value="MFS_trans_sf"/>
</dbReference>
<dbReference type="InterPro" id="IPR024989">
    <property type="entry name" value="MFS_assoc_dom"/>
</dbReference>
<dbReference type="InterPro" id="IPR026032">
    <property type="entry name" value="HcaT-like"/>
</dbReference>
<proteinExistence type="predicted"/>
<dbReference type="STRING" id="1285242.A6A04_15760"/>